<evidence type="ECO:0000313" key="2">
    <source>
        <dbReference type="EMBL" id="JAT30279.1"/>
    </source>
</evidence>
<dbReference type="EMBL" id="GEBQ01009698">
    <property type="protein sequence ID" value="JAT30279.1"/>
    <property type="molecule type" value="Transcribed_RNA"/>
</dbReference>
<dbReference type="AlphaFoldDB" id="A0A1B6M2V3"/>
<dbReference type="PROSITE" id="PS50878">
    <property type="entry name" value="RT_POL"/>
    <property type="match status" value="1"/>
</dbReference>
<organism evidence="2">
    <name type="scientific">Graphocephala atropunctata</name>
    <dbReference type="NCBI Taxonomy" id="36148"/>
    <lineage>
        <taxon>Eukaryota</taxon>
        <taxon>Metazoa</taxon>
        <taxon>Ecdysozoa</taxon>
        <taxon>Arthropoda</taxon>
        <taxon>Hexapoda</taxon>
        <taxon>Insecta</taxon>
        <taxon>Pterygota</taxon>
        <taxon>Neoptera</taxon>
        <taxon>Paraneoptera</taxon>
        <taxon>Hemiptera</taxon>
        <taxon>Auchenorrhyncha</taxon>
        <taxon>Membracoidea</taxon>
        <taxon>Cicadellidae</taxon>
        <taxon>Cicadellinae</taxon>
        <taxon>Cicadellini</taxon>
        <taxon>Graphocephala</taxon>
    </lineage>
</organism>
<feature type="domain" description="Reverse transcriptase" evidence="1">
    <location>
        <begin position="1"/>
        <end position="175"/>
    </location>
</feature>
<dbReference type="Pfam" id="PF00078">
    <property type="entry name" value="RVT_1"/>
    <property type="match status" value="2"/>
</dbReference>
<dbReference type="PANTHER" id="PTHR33332">
    <property type="entry name" value="REVERSE TRANSCRIPTASE DOMAIN-CONTAINING PROTEIN"/>
    <property type="match status" value="1"/>
</dbReference>
<gene>
    <name evidence="2" type="ORF">g.25620</name>
</gene>
<sequence length="241" mass="26336">DTTIFTALTDLVSKIKSAFEQREFASLALCDLSKAFDCISHEILLRKLEKYGLEGVALATMKSYFTNRRQVLSVHGAKSSPSTVLHGVPQGSVLGPILFLVAINDMSLDQKVLLFADDTTIFTALTDLVSKIKSAFEQREFASLALCDLSKAFDCISHEILLRKLEKYGLEGVALATMKSYFTNRRQVLSVHGAKSSPSTVLHGVPQGSVLGPILFLVAINDMSLDQKVLLFADDTTIFTA</sequence>
<evidence type="ECO:0000259" key="1">
    <source>
        <dbReference type="PROSITE" id="PS50878"/>
    </source>
</evidence>
<reference evidence="2" key="1">
    <citation type="submission" date="2015-11" db="EMBL/GenBank/DDBJ databases">
        <title>De novo transcriptome assembly of four potential Pierce s Disease insect vectors from Arizona vineyards.</title>
        <authorList>
            <person name="Tassone E.E."/>
        </authorList>
    </citation>
    <scope>NUCLEOTIDE SEQUENCE</scope>
</reference>
<feature type="non-terminal residue" evidence="2">
    <location>
        <position position="1"/>
    </location>
</feature>
<accession>A0A1B6M2V3</accession>
<protein>
    <recommendedName>
        <fullName evidence="1">Reverse transcriptase domain-containing protein</fullName>
    </recommendedName>
</protein>
<dbReference type="InterPro" id="IPR000477">
    <property type="entry name" value="RT_dom"/>
</dbReference>
<name>A0A1B6M2V3_9HEMI</name>
<proteinExistence type="predicted"/>
<feature type="non-terminal residue" evidence="2">
    <location>
        <position position="241"/>
    </location>
</feature>